<proteinExistence type="inferred from homology"/>
<comment type="caution">
    <text evidence="9">The sequence shown here is derived from an EMBL/GenBank/DDBJ whole genome shotgun (WGS) entry which is preliminary data.</text>
</comment>
<dbReference type="InterPro" id="IPR001547">
    <property type="entry name" value="Glyco_hydro_5"/>
</dbReference>
<feature type="domain" description="Glycoside hydrolase family 5" evidence="8">
    <location>
        <begin position="42"/>
        <end position="312"/>
    </location>
</feature>
<dbReference type="Gene3D" id="3.20.20.80">
    <property type="entry name" value="Glycosidases"/>
    <property type="match status" value="1"/>
</dbReference>
<evidence type="ECO:0000256" key="7">
    <source>
        <dbReference type="SAM" id="SignalP"/>
    </source>
</evidence>
<evidence type="ECO:0000313" key="9">
    <source>
        <dbReference type="EMBL" id="KAK4041214.1"/>
    </source>
</evidence>
<sequence>MKFLNILLGAAAAGSALAAPTCDALTPTGKDKRAGKFKFVGVNQSGAEFGKDTLPGQLGKHYTWPVKSTIDTLIGKGMNTFRIPIMMERLIPSKMTGTVNATYSQGLTDLVSYITGKGAYAVIDPHNFGRYYEQVITDTNGFKAWWTTTAKLFASNSKVIFDTNNEYHDMDNSLVFNLNQAAIDGIRAAGATSQTIFIEGNSWTGAWTWVSSGNGASLLNLKDPLGGSDKLVYEMHQYLDSDGSGTSEACVSATIGRERLREATAWLKANGKKGVLGETAGGANAQCISALTGMLADMAGNADVWTGWLWWGGGPWWGTYMYSMEPPSGVGYEKVLPSLLPYF</sequence>
<keyword evidence="4 6" id="KW-0378">Hydrolase</keyword>
<dbReference type="EC" id="3.2.1.4" evidence="3"/>
<dbReference type="EMBL" id="MU854361">
    <property type="protein sequence ID" value="KAK4041214.1"/>
    <property type="molecule type" value="Genomic_DNA"/>
</dbReference>
<evidence type="ECO:0000256" key="5">
    <source>
        <dbReference type="ARBA" id="ARBA00023295"/>
    </source>
</evidence>
<dbReference type="PANTHER" id="PTHR34142">
    <property type="entry name" value="ENDO-BETA-1,4-GLUCANASE A"/>
    <property type="match status" value="1"/>
</dbReference>
<protein>
    <recommendedName>
        <fullName evidence="3">cellulase</fullName>
        <ecNumber evidence="3">3.2.1.4</ecNumber>
    </recommendedName>
</protein>
<dbReference type="InterPro" id="IPR017853">
    <property type="entry name" value="GH"/>
</dbReference>
<name>A0AAN6PHR7_9PEZI</name>
<dbReference type="GO" id="GO:0008810">
    <property type="term" value="F:cellulase activity"/>
    <property type="evidence" value="ECO:0007669"/>
    <property type="project" value="UniProtKB-EC"/>
</dbReference>
<dbReference type="GO" id="GO:0009251">
    <property type="term" value="P:glucan catabolic process"/>
    <property type="evidence" value="ECO:0007669"/>
    <property type="project" value="TreeGrafter"/>
</dbReference>
<keyword evidence="7" id="KW-0732">Signal</keyword>
<dbReference type="AlphaFoldDB" id="A0AAN6PHR7"/>
<dbReference type="Pfam" id="PF00150">
    <property type="entry name" value="Cellulase"/>
    <property type="match status" value="1"/>
</dbReference>
<evidence type="ECO:0000313" key="10">
    <source>
        <dbReference type="Proteomes" id="UP001303115"/>
    </source>
</evidence>
<evidence type="ECO:0000256" key="2">
    <source>
        <dbReference type="ARBA" id="ARBA00005641"/>
    </source>
</evidence>
<feature type="signal peptide" evidence="7">
    <location>
        <begin position="1"/>
        <end position="18"/>
    </location>
</feature>
<keyword evidence="5 6" id="KW-0326">Glycosidase</keyword>
<evidence type="ECO:0000256" key="1">
    <source>
        <dbReference type="ARBA" id="ARBA00000966"/>
    </source>
</evidence>
<evidence type="ECO:0000259" key="8">
    <source>
        <dbReference type="Pfam" id="PF00150"/>
    </source>
</evidence>
<evidence type="ECO:0000256" key="6">
    <source>
        <dbReference type="RuleBase" id="RU361153"/>
    </source>
</evidence>
<evidence type="ECO:0000256" key="3">
    <source>
        <dbReference type="ARBA" id="ARBA00012601"/>
    </source>
</evidence>
<evidence type="ECO:0000256" key="4">
    <source>
        <dbReference type="ARBA" id="ARBA00022801"/>
    </source>
</evidence>
<feature type="chain" id="PRO_5042938984" description="cellulase" evidence="7">
    <location>
        <begin position="19"/>
        <end position="343"/>
    </location>
</feature>
<dbReference type="PANTHER" id="PTHR34142:SF1">
    <property type="entry name" value="GLYCOSIDE HYDROLASE FAMILY 5 DOMAIN-CONTAINING PROTEIN"/>
    <property type="match status" value="1"/>
</dbReference>
<organism evidence="9 10">
    <name type="scientific">Parachaetomium inaequale</name>
    <dbReference type="NCBI Taxonomy" id="2588326"/>
    <lineage>
        <taxon>Eukaryota</taxon>
        <taxon>Fungi</taxon>
        <taxon>Dikarya</taxon>
        <taxon>Ascomycota</taxon>
        <taxon>Pezizomycotina</taxon>
        <taxon>Sordariomycetes</taxon>
        <taxon>Sordariomycetidae</taxon>
        <taxon>Sordariales</taxon>
        <taxon>Chaetomiaceae</taxon>
        <taxon>Parachaetomium</taxon>
    </lineage>
</organism>
<keyword evidence="10" id="KW-1185">Reference proteome</keyword>
<gene>
    <name evidence="9" type="ORF">C8A01DRAFT_45564</name>
</gene>
<dbReference type="SUPFAM" id="SSF51445">
    <property type="entry name" value="(Trans)glycosidases"/>
    <property type="match status" value="1"/>
</dbReference>
<accession>A0AAN6PHR7</accession>
<comment type="catalytic activity">
    <reaction evidence="1">
        <text>Endohydrolysis of (1-&gt;4)-beta-D-glucosidic linkages in cellulose, lichenin and cereal beta-D-glucans.</text>
        <dbReference type="EC" id="3.2.1.4"/>
    </reaction>
</comment>
<reference evidence="10" key="1">
    <citation type="journal article" date="2023" name="Mol. Phylogenet. Evol.">
        <title>Genome-scale phylogeny and comparative genomics of the fungal order Sordariales.</title>
        <authorList>
            <person name="Hensen N."/>
            <person name="Bonometti L."/>
            <person name="Westerberg I."/>
            <person name="Brannstrom I.O."/>
            <person name="Guillou S."/>
            <person name="Cros-Aarteil S."/>
            <person name="Calhoun S."/>
            <person name="Haridas S."/>
            <person name="Kuo A."/>
            <person name="Mondo S."/>
            <person name="Pangilinan J."/>
            <person name="Riley R."/>
            <person name="LaButti K."/>
            <person name="Andreopoulos B."/>
            <person name="Lipzen A."/>
            <person name="Chen C."/>
            <person name="Yan M."/>
            <person name="Daum C."/>
            <person name="Ng V."/>
            <person name="Clum A."/>
            <person name="Steindorff A."/>
            <person name="Ohm R.A."/>
            <person name="Martin F."/>
            <person name="Silar P."/>
            <person name="Natvig D.O."/>
            <person name="Lalanne C."/>
            <person name="Gautier V."/>
            <person name="Ament-Velasquez S.L."/>
            <person name="Kruys A."/>
            <person name="Hutchinson M.I."/>
            <person name="Powell A.J."/>
            <person name="Barry K."/>
            <person name="Miller A.N."/>
            <person name="Grigoriev I.V."/>
            <person name="Debuchy R."/>
            <person name="Gladieux P."/>
            <person name="Hiltunen Thoren M."/>
            <person name="Johannesson H."/>
        </authorList>
    </citation>
    <scope>NUCLEOTIDE SEQUENCE [LARGE SCALE GENOMIC DNA]</scope>
    <source>
        <strain evidence="10">CBS 284.82</strain>
    </source>
</reference>
<comment type="similarity">
    <text evidence="2 6">Belongs to the glycosyl hydrolase 5 (cellulase A) family.</text>
</comment>
<dbReference type="Proteomes" id="UP001303115">
    <property type="component" value="Unassembled WGS sequence"/>
</dbReference>